<reference evidence="2 3" key="1">
    <citation type="submission" date="2018-11" db="EMBL/GenBank/DDBJ databases">
        <title>Genome assembly of Steccherinum ochraceum LE-BIN_3174, the white-rot fungus of the Steccherinaceae family (The Residual Polyporoid clade, Polyporales, Basidiomycota).</title>
        <authorList>
            <person name="Fedorova T.V."/>
            <person name="Glazunova O.A."/>
            <person name="Landesman E.O."/>
            <person name="Moiseenko K.V."/>
            <person name="Psurtseva N.V."/>
            <person name="Savinova O.S."/>
            <person name="Shakhova N.V."/>
            <person name="Tyazhelova T.V."/>
            <person name="Vasina D.V."/>
        </authorList>
    </citation>
    <scope>NUCLEOTIDE SEQUENCE [LARGE SCALE GENOMIC DNA]</scope>
    <source>
        <strain evidence="2 3">LE-BIN_3174</strain>
    </source>
</reference>
<feature type="compositionally biased region" description="Basic and acidic residues" evidence="1">
    <location>
        <begin position="415"/>
        <end position="434"/>
    </location>
</feature>
<accession>A0A4R0RS88</accession>
<feature type="compositionally biased region" description="Acidic residues" evidence="1">
    <location>
        <begin position="317"/>
        <end position="335"/>
    </location>
</feature>
<dbReference type="EMBL" id="RWJN01000126">
    <property type="protein sequence ID" value="TCD66648.1"/>
    <property type="molecule type" value="Genomic_DNA"/>
</dbReference>
<organism evidence="2 3">
    <name type="scientific">Steccherinum ochraceum</name>
    <dbReference type="NCBI Taxonomy" id="92696"/>
    <lineage>
        <taxon>Eukaryota</taxon>
        <taxon>Fungi</taxon>
        <taxon>Dikarya</taxon>
        <taxon>Basidiomycota</taxon>
        <taxon>Agaricomycotina</taxon>
        <taxon>Agaricomycetes</taxon>
        <taxon>Polyporales</taxon>
        <taxon>Steccherinaceae</taxon>
        <taxon>Steccherinum</taxon>
    </lineage>
</organism>
<dbReference type="Proteomes" id="UP000292702">
    <property type="component" value="Unassembled WGS sequence"/>
</dbReference>
<feature type="compositionally biased region" description="Acidic residues" evidence="1">
    <location>
        <begin position="512"/>
        <end position="529"/>
    </location>
</feature>
<feature type="compositionally biased region" description="Acidic residues" evidence="1">
    <location>
        <begin position="285"/>
        <end position="298"/>
    </location>
</feature>
<feature type="compositionally biased region" description="Low complexity" evidence="1">
    <location>
        <begin position="478"/>
        <end position="494"/>
    </location>
</feature>
<dbReference type="AlphaFoldDB" id="A0A4R0RS88"/>
<sequence>MRLRNRRALQDKTPRNSPQPAKLRSPASKQAFSAKRIPTPKFSGSQLVTPVEDADIRTPGTPGGHLLDSELLDREFSLSPSAAASARKAKRMPVHSTPIVKPRSKPIQRLAPMHSPAVARTAAAPPTPKRDRASSPLPPSSPPSDFDFTQRRRSVIPAILPAAEEDDEERSPLKLKVYRDPEPVEEEPAPVVQRQPSSDDPFGFLAVERKLKAQRAARKHPHRVPAPALEFQVLARDSSEGPFVPLRSDDDDLYLTVDPEAPESNKENVPLPLYSEESLQKVEEQVEEEGEEEEDEEEKADKFDYVLSSEMHPRQPDDEEQDALVPNVDDDEDEGGSSQVRRARSSTDDSYDPLRTPRHAHVSKDIFPIRSPFASHSTPCDRDLAIDSAPSSPSPTKPLQVVTPLQASSVRPMKKLGELLRQSQEKAQGKRRAAEVISGSSGKKPRITHRDTDAEEDPTSAGPASETPLKRTLRRSARSAAPDAAAGPSNSPLRRPTRAATKRTTVAVESNDAGDDADEEDLEESEDQAETPGKGKARARATPAPRTVKAESRTGTASRRGRRSATAAAKPTRMSAKAKGKMKAGEIEAEEEEAAKARKARVEYFRKLDSDYIRRIMVLRLSVAHWFNDLPSRNCFYVYATLPFVIDLWWPDNAADNHSFRSATV</sequence>
<gene>
    <name evidence="2" type="ORF">EIP91_001066</name>
</gene>
<feature type="region of interest" description="Disordered" evidence="1">
    <location>
        <begin position="1"/>
        <end position="68"/>
    </location>
</feature>
<feature type="region of interest" description="Disordered" evidence="1">
    <location>
        <begin position="80"/>
        <end position="202"/>
    </location>
</feature>
<keyword evidence="3" id="KW-1185">Reference proteome</keyword>
<proteinExistence type="predicted"/>
<comment type="caution">
    <text evidence="2">The sequence shown here is derived from an EMBL/GenBank/DDBJ whole genome shotgun (WGS) entry which is preliminary data.</text>
</comment>
<feature type="region of interest" description="Disordered" evidence="1">
    <location>
        <begin position="240"/>
        <end position="585"/>
    </location>
</feature>
<name>A0A4R0RS88_9APHY</name>
<evidence type="ECO:0000313" key="2">
    <source>
        <dbReference type="EMBL" id="TCD66648.1"/>
    </source>
</evidence>
<evidence type="ECO:0000313" key="3">
    <source>
        <dbReference type="Proteomes" id="UP000292702"/>
    </source>
</evidence>
<evidence type="ECO:0000256" key="1">
    <source>
        <dbReference type="SAM" id="MobiDB-lite"/>
    </source>
</evidence>
<protein>
    <submittedName>
        <fullName evidence="2">Uncharacterized protein</fullName>
    </submittedName>
</protein>
<feature type="compositionally biased region" description="Low complexity" evidence="1">
    <location>
        <begin position="540"/>
        <end position="569"/>
    </location>
</feature>
<dbReference type="OrthoDB" id="2803148at2759"/>